<dbReference type="InterPro" id="IPR058624">
    <property type="entry name" value="MdtA-like_HH"/>
</dbReference>
<accession>A0A0B5B7S7</accession>
<gene>
    <name evidence="4" type="ORF">GPICK_03610</name>
</gene>
<dbReference type="GO" id="GO:0015562">
    <property type="term" value="F:efflux transmembrane transporter activity"/>
    <property type="evidence" value="ECO:0007669"/>
    <property type="project" value="TreeGrafter"/>
</dbReference>
<proteinExistence type="inferred from homology"/>
<dbReference type="EMBL" id="CP009788">
    <property type="protein sequence ID" value="AJE02583.1"/>
    <property type="molecule type" value="Genomic_DNA"/>
</dbReference>
<dbReference type="Pfam" id="PF25876">
    <property type="entry name" value="HH_MFP_RND"/>
    <property type="match status" value="1"/>
</dbReference>
<dbReference type="PANTHER" id="PTHR30469">
    <property type="entry name" value="MULTIDRUG RESISTANCE PROTEIN MDTA"/>
    <property type="match status" value="1"/>
</dbReference>
<dbReference type="Proteomes" id="UP000057609">
    <property type="component" value="Chromosome"/>
</dbReference>
<dbReference type="Gene3D" id="2.40.420.20">
    <property type="match status" value="1"/>
</dbReference>
<dbReference type="Gene3D" id="2.40.30.170">
    <property type="match status" value="1"/>
</dbReference>
<dbReference type="Gene3D" id="1.10.287.470">
    <property type="entry name" value="Helix hairpin bin"/>
    <property type="match status" value="1"/>
</dbReference>
<dbReference type="InterPro" id="IPR058792">
    <property type="entry name" value="Beta-barrel_RND_2"/>
</dbReference>
<feature type="domain" description="Multidrug resistance protein MdtA-like alpha-helical hairpin" evidence="2">
    <location>
        <begin position="104"/>
        <end position="162"/>
    </location>
</feature>
<evidence type="ECO:0000259" key="3">
    <source>
        <dbReference type="Pfam" id="PF25954"/>
    </source>
</evidence>
<dbReference type="SUPFAM" id="SSF111369">
    <property type="entry name" value="HlyD-like secretion proteins"/>
    <property type="match status" value="1"/>
</dbReference>
<sequence length="372" mass="39735">MKKRVILAIAGLIVLIAILGAVKALQIGAMIDQGKKFVPPPETVSTAMVTAESWETALTSVGTLTAVQGVTVAAEQPGKVVQIAFEPGAPVTKGTLLIRQDTSSEEAQLPGALAEAKLARINQQRTDQLLKDGVISQADHDRAVATTNQTQAQVDTIRAAIAKKTVRAPFTGRLGIRQVNLGQILKEGDPIVTLQSLDPIYVDFTLPQQQLPKLHRGFPVRVATDALPGETIEGRITAINPQVDADTRNIKVQATVANHAEKLRPGMFVTVAVGLPVQQKVLAIPATAVLYAPYSDSVFVVEEGKEKKGKVLRQQFVRLGSKRGDFIAVISGLREGEAVVSTGVFKLRNGQGAVVDNRLAPPFQQAPKPENN</sequence>
<dbReference type="GO" id="GO:1990281">
    <property type="term" value="C:efflux pump complex"/>
    <property type="evidence" value="ECO:0007669"/>
    <property type="project" value="TreeGrafter"/>
</dbReference>
<evidence type="ECO:0000313" key="4">
    <source>
        <dbReference type="EMBL" id="AJE02583.1"/>
    </source>
</evidence>
<feature type="domain" description="CusB-like beta-barrel" evidence="3">
    <location>
        <begin position="200"/>
        <end position="273"/>
    </location>
</feature>
<dbReference type="KEGG" id="gpi:GPICK_03610"/>
<dbReference type="NCBIfam" id="TIGR01730">
    <property type="entry name" value="RND_mfp"/>
    <property type="match status" value="1"/>
</dbReference>
<dbReference type="HOGENOM" id="CLU_018816_1_2_7"/>
<dbReference type="InterPro" id="IPR006143">
    <property type="entry name" value="RND_pump_MFP"/>
</dbReference>
<dbReference type="FunFam" id="2.40.30.170:FF:000010">
    <property type="entry name" value="Efflux RND transporter periplasmic adaptor subunit"/>
    <property type="match status" value="1"/>
</dbReference>
<keyword evidence="5" id="KW-1185">Reference proteome</keyword>
<dbReference type="STRING" id="345632.GPICK_03610"/>
<organism evidence="4 5">
    <name type="scientific">Geobacter pickeringii</name>
    <dbReference type="NCBI Taxonomy" id="345632"/>
    <lineage>
        <taxon>Bacteria</taxon>
        <taxon>Pseudomonadati</taxon>
        <taxon>Thermodesulfobacteriota</taxon>
        <taxon>Desulfuromonadia</taxon>
        <taxon>Geobacterales</taxon>
        <taxon>Geobacteraceae</taxon>
        <taxon>Geobacter</taxon>
    </lineage>
</organism>
<evidence type="ECO:0000313" key="5">
    <source>
        <dbReference type="Proteomes" id="UP000057609"/>
    </source>
</evidence>
<name>A0A0B5B7S7_9BACT</name>
<dbReference type="PANTHER" id="PTHR30469:SF11">
    <property type="entry name" value="BLL4320 PROTEIN"/>
    <property type="match status" value="1"/>
</dbReference>
<comment type="similarity">
    <text evidence="1">Belongs to the membrane fusion protein (MFP) (TC 8.A.1) family.</text>
</comment>
<dbReference type="Pfam" id="PF25954">
    <property type="entry name" value="Beta-barrel_RND_2"/>
    <property type="match status" value="1"/>
</dbReference>
<protein>
    <submittedName>
        <fullName evidence="4">RND transporter</fullName>
    </submittedName>
</protein>
<dbReference type="RefSeq" id="WP_039740591.1">
    <property type="nucleotide sequence ID" value="NZ_CP009788.1"/>
</dbReference>
<evidence type="ECO:0000259" key="2">
    <source>
        <dbReference type="Pfam" id="PF25876"/>
    </source>
</evidence>
<dbReference type="AlphaFoldDB" id="A0A0B5B7S7"/>
<reference evidence="4 5" key="1">
    <citation type="journal article" date="2015" name="Genome Announc.">
        <title>Complete Genome of Geobacter pickeringii G13T, a Metal-Reducing Isolate from Sedimentary Kaolin Deposits.</title>
        <authorList>
            <person name="Badalamenti J.P."/>
            <person name="Bond D.R."/>
        </authorList>
    </citation>
    <scope>NUCLEOTIDE SEQUENCE [LARGE SCALE GENOMIC DNA]</scope>
    <source>
        <strain evidence="4 5">G13</strain>
    </source>
</reference>
<evidence type="ECO:0000256" key="1">
    <source>
        <dbReference type="ARBA" id="ARBA00009477"/>
    </source>
</evidence>
<dbReference type="OrthoDB" id="9784484at2"/>
<dbReference type="Gene3D" id="2.40.50.100">
    <property type="match status" value="1"/>
</dbReference>